<dbReference type="EMBL" id="GBEZ01010926">
    <property type="protein sequence ID" value="JAC74805.1"/>
    <property type="molecule type" value="Transcribed_RNA"/>
</dbReference>
<dbReference type="InterPro" id="IPR050213">
    <property type="entry name" value="GST_superfamily"/>
</dbReference>
<feature type="non-terminal residue" evidence="3">
    <location>
        <position position="1"/>
    </location>
</feature>
<dbReference type="InterPro" id="IPR004045">
    <property type="entry name" value="Glutathione_S-Trfase_N"/>
</dbReference>
<dbReference type="SUPFAM" id="SSF47616">
    <property type="entry name" value="GST C-terminal domain-like"/>
    <property type="match status" value="1"/>
</dbReference>
<sequence length="250" mass="28492">YWDCQGRGEFIRLMLRDCGLEFEEELLKHEDLSSWPERKRMVNFGGAYGQLPVLHWQDDEDSDEVLVSQIFFCELNFSTAQVLVSQTLSIGMFLNKKLCPAQMNNPEAEAKAMSLACFVYEELHVPLLKQMWGVGAQPAQFFGEQVPRRLERLDARVPEDGFMLGDAPCWAEYLLFATLESLSQVLGEGVMSGFGYLNEFAGRMKARHGISLWTMEPRRPISLCRSEDANIKRIRIECLTAPSTPLNDVK</sequence>
<accession>A0A061RVS6</accession>
<organism evidence="3">
    <name type="scientific">Tetraselmis sp. GSL018</name>
    <dbReference type="NCBI Taxonomy" id="582737"/>
    <lineage>
        <taxon>Eukaryota</taxon>
        <taxon>Viridiplantae</taxon>
        <taxon>Chlorophyta</taxon>
        <taxon>core chlorophytes</taxon>
        <taxon>Chlorodendrophyceae</taxon>
        <taxon>Chlorodendrales</taxon>
        <taxon>Chlorodendraceae</taxon>
        <taxon>Tetraselmis</taxon>
    </lineage>
</organism>
<evidence type="ECO:0000259" key="2">
    <source>
        <dbReference type="PROSITE" id="PS50405"/>
    </source>
</evidence>
<feature type="domain" description="GST N-terminal" evidence="1">
    <location>
        <begin position="1"/>
        <end position="102"/>
    </location>
</feature>
<dbReference type="InterPro" id="IPR010987">
    <property type="entry name" value="Glutathione-S-Trfase_C-like"/>
</dbReference>
<name>A0A061RVS6_9CHLO</name>
<evidence type="ECO:0000259" key="1">
    <source>
        <dbReference type="PROSITE" id="PS50404"/>
    </source>
</evidence>
<protein>
    <recommendedName>
        <fullName evidence="4">Glutathione s-transferase</fullName>
    </recommendedName>
</protein>
<dbReference type="InterPro" id="IPR036282">
    <property type="entry name" value="Glutathione-S-Trfase_C_sf"/>
</dbReference>
<dbReference type="Pfam" id="PF14497">
    <property type="entry name" value="GST_C_3"/>
    <property type="match status" value="1"/>
</dbReference>
<dbReference type="PROSITE" id="PS50405">
    <property type="entry name" value="GST_CTER"/>
    <property type="match status" value="1"/>
</dbReference>
<evidence type="ECO:0000313" key="3">
    <source>
        <dbReference type="EMBL" id="JAC74805.1"/>
    </source>
</evidence>
<reference evidence="3" key="1">
    <citation type="submission" date="2014-05" db="EMBL/GenBank/DDBJ databases">
        <title>The transcriptome of the halophilic microalga Tetraselmis sp. GSL018 isolated from the Great Salt Lake, Utah.</title>
        <authorList>
            <person name="Jinkerson R.E."/>
            <person name="D'Adamo S."/>
            <person name="Posewitz M.C."/>
        </authorList>
    </citation>
    <scope>NUCLEOTIDE SEQUENCE</scope>
    <source>
        <strain evidence="3">GSL018</strain>
    </source>
</reference>
<dbReference type="AlphaFoldDB" id="A0A061RVS6"/>
<evidence type="ECO:0008006" key="4">
    <source>
        <dbReference type="Google" id="ProtNLM"/>
    </source>
</evidence>
<dbReference type="PROSITE" id="PS50404">
    <property type="entry name" value="GST_NTER"/>
    <property type="match status" value="1"/>
</dbReference>
<dbReference type="InterPro" id="IPR004046">
    <property type="entry name" value="GST_C"/>
</dbReference>
<dbReference type="SUPFAM" id="SSF52833">
    <property type="entry name" value="Thioredoxin-like"/>
    <property type="match status" value="1"/>
</dbReference>
<dbReference type="GO" id="GO:0004364">
    <property type="term" value="F:glutathione transferase activity"/>
    <property type="evidence" value="ECO:0007669"/>
    <property type="project" value="TreeGrafter"/>
</dbReference>
<dbReference type="InterPro" id="IPR036249">
    <property type="entry name" value="Thioredoxin-like_sf"/>
</dbReference>
<dbReference type="Gene3D" id="1.20.1050.130">
    <property type="match status" value="2"/>
</dbReference>
<dbReference type="GO" id="GO:0006749">
    <property type="term" value="P:glutathione metabolic process"/>
    <property type="evidence" value="ECO:0007669"/>
    <property type="project" value="TreeGrafter"/>
</dbReference>
<proteinExistence type="predicted"/>
<dbReference type="PANTHER" id="PTHR11571">
    <property type="entry name" value="GLUTATHIONE S-TRANSFERASE"/>
    <property type="match status" value="1"/>
</dbReference>
<gene>
    <name evidence="3" type="ORF">TSPGSL018_24949</name>
</gene>
<feature type="domain" description="GST C-terminal" evidence="2">
    <location>
        <begin position="105"/>
        <end position="221"/>
    </location>
</feature>